<evidence type="ECO:0000256" key="6">
    <source>
        <dbReference type="RuleBase" id="RU363058"/>
    </source>
</evidence>
<dbReference type="Pfam" id="PF01384">
    <property type="entry name" value="PHO4"/>
    <property type="match status" value="1"/>
</dbReference>
<keyword evidence="3 6" id="KW-0812">Transmembrane</keyword>
<sequence>MEIISEWGTVFLVLAIIFGVYMSFGIGANDVANAMGTSVGSGAVTVKQAIIIAAIFEFAGAFIAGGNVTSTIRKGIIDADSVAGSPELLVFGMLAALLASGIWLMIASSRGWPVSTTHSIVGAIIGFAVAGIGIEAVHWEKVGTIVASWFVSPIIGGAIALLLMLSIRKLILNTDQPFARAKAWGPVYVFLVGWIVSLVTLFKGLKHLKLDLSMGQSLIAATVIGLVVAAIGKILIDRVKIDEKADRSFHYASVEKVFVPMMIFTACAMAFAHGSNDVANAVGPLAAVVSAVQSAGEVGQKAGLPLWILALGGLGIVVGLATMGYRVMQTIGTKITELTPTRGYCATLAAATTVVLASKTGLPVSTTQIAVGAVMGVGLARGIGALDMRVILNIMVSWVITLPAGAILAALFFFLFKGMFT</sequence>
<organism evidence="7 8">
    <name type="scientific">Thiorhodococcus minor</name>
    <dbReference type="NCBI Taxonomy" id="57489"/>
    <lineage>
        <taxon>Bacteria</taxon>
        <taxon>Pseudomonadati</taxon>
        <taxon>Pseudomonadota</taxon>
        <taxon>Gammaproteobacteria</taxon>
        <taxon>Chromatiales</taxon>
        <taxon>Chromatiaceae</taxon>
        <taxon>Thiorhodococcus</taxon>
    </lineage>
</organism>
<evidence type="ECO:0000313" key="7">
    <source>
        <dbReference type="EMBL" id="NEV62657.1"/>
    </source>
</evidence>
<dbReference type="Proteomes" id="UP000483379">
    <property type="component" value="Unassembled WGS sequence"/>
</dbReference>
<dbReference type="EMBL" id="JAAIJQ010000032">
    <property type="protein sequence ID" value="NEV62657.1"/>
    <property type="molecule type" value="Genomic_DNA"/>
</dbReference>
<proteinExistence type="inferred from homology"/>
<keyword evidence="6" id="KW-0592">Phosphate transport</keyword>
<evidence type="ECO:0000256" key="4">
    <source>
        <dbReference type="ARBA" id="ARBA00022989"/>
    </source>
</evidence>
<feature type="transmembrane region" description="Helical" evidence="6">
    <location>
        <begin position="217"/>
        <end position="236"/>
    </location>
</feature>
<dbReference type="InterPro" id="IPR001204">
    <property type="entry name" value="Phos_transporter"/>
</dbReference>
<keyword evidence="5 6" id="KW-0472">Membrane</keyword>
<dbReference type="GO" id="GO:0035435">
    <property type="term" value="P:phosphate ion transmembrane transport"/>
    <property type="evidence" value="ECO:0007669"/>
    <property type="project" value="TreeGrafter"/>
</dbReference>
<name>A0A6M0K255_9GAMM</name>
<dbReference type="AlphaFoldDB" id="A0A6M0K255"/>
<feature type="transmembrane region" description="Helical" evidence="6">
    <location>
        <begin position="145"/>
        <end position="167"/>
    </location>
</feature>
<dbReference type="PANTHER" id="PTHR11101">
    <property type="entry name" value="PHOSPHATE TRANSPORTER"/>
    <property type="match status" value="1"/>
</dbReference>
<evidence type="ECO:0000256" key="3">
    <source>
        <dbReference type="ARBA" id="ARBA00022692"/>
    </source>
</evidence>
<comment type="caution">
    <text evidence="7">The sequence shown here is derived from an EMBL/GenBank/DDBJ whole genome shotgun (WGS) entry which is preliminary data.</text>
</comment>
<evidence type="ECO:0000256" key="5">
    <source>
        <dbReference type="ARBA" id="ARBA00023136"/>
    </source>
</evidence>
<feature type="transmembrane region" description="Helical" evidence="6">
    <location>
        <begin position="304"/>
        <end position="325"/>
    </location>
</feature>
<dbReference type="PANTHER" id="PTHR11101:SF80">
    <property type="entry name" value="PHOSPHATE TRANSPORTER"/>
    <property type="match status" value="1"/>
</dbReference>
<feature type="transmembrane region" description="Helical" evidence="6">
    <location>
        <begin position="49"/>
        <end position="68"/>
    </location>
</feature>
<protein>
    <recommendedName>
        <fullName evidence="6">Phosphate transporter</fullName>
    </recommendedName>
</protein>
<keyword evidence="2 6" id="KW-0813">Transport</keyword>
<feature type="transmembrane region" description="Helical" evidence="6">
    <location>
        <begin position="390"/>
        <end position="416"/>
    </location>
</feature>
<keyword evidence="8" id="KW-1185">Reference proteome</keyword>
<reference evidence="7 8" key="1">
    <citation type="submission" date="2020-02" db="EMBL/GenBank/DDBJ databases">
        <title>Genome sequences of Thiorhodococcus mannitoliphagus and Thiorhodococcus minor, purple sulfur photosynthetic bacteria in the gammaproteobacterial family, Chromatiaceae.</title>
        <authorList>
            <person name="Aviles F.A."/>
            <person name="Meyer T.E."/>
            <person name="Kyndt J.A."/>
        </authorList>
    </citation>
    <scope>NUCLEOTIDE SEQUENCE [LARGE SCALE GENOMIC DNA]</scope>
    <source>
        <strain evidence="7 8">DSM 11518</strain>
    </source>
</reference>
<evidence type="ECO:0000256" key="1">
    <source>
        <dbReference type="ARBA" id="ARBA00004141"/>
    </source>
</evidence>
<feature type="transmembrane region" description="Helical" evidence="6">
    <location>
        <begin position="88"/>
        <end position="107"/>
    </location>
</feature>
<feature type="transmembrane region" description="Helical" evidence="6">
    <location>
        <begin position="6"/>
        <end position="28"/>
    </location>
</feature>
<comment type="similarity">
    <text evidence="6">Belongs to the inorganic phosphate transporter (PiT) (TC 2.A.20) family.</text>
</comment>
<evidence type="ECO:0000256" key="2">
    <source>
        <dbReference type="ARBA" id="ARBA00022448"/>
    </source>
</evidence>
<feature type="transmembrane region" description="Helical" evidence="6">
    <location>
        <begin position="187"/>
        <end position="205"/>
    </location>
</feature>
<accession>A0A6M0K255</accession>
<gene>
    <name evidence="7" type="ORF">G3446_12280</name>
</gene>
<dbReference type="GO" id="GO:0005315">
    <property type="term" value="F:phosphate transmembrane transporter activity"/>
    <property type="evidence" value="ECO:0007669"/>
    <property type="project" value="InterPro"/>
</dbReference>
<keyword evidence="4 6" id="KW-1133">Transmembrane helix</keyword>
<feature type="transmembrane region" description="Helical" evidence="6">
    <location>
        <begin position="119"/>
        <end position="139"/>
    </location>
</feature>
<dbReference type="GO" id="GO:0016020">
    <property type="term" value="C:membrane"/>
    <property type="evidence" value="ECO:0007669"/>
    <property type="project" value="UniProtKB-SubCell"/>
</dbReference>
<evidence type="ECO:0000313" key="8">
    <source>
        <dbReference type="Proteomes" id="UP000483379"/>
    </source>
</evidence>
<comment type="subcellular location">
    <subcellularLocation>
        <location evidence="1 6">Membrane</location>
        <topology evidence="1 6">Multi-pass membrane protein</topology>
    </subcellularLocation>
</comment>
<dbReference type="RefSeq" id="WP_164453125.1">
    <property type="nucleotide sequence ID" value="NZ_JAAIJQ010000032.1"/>
</dbReference>